<dbReference type="SUPFAM" id="SSF109854">
    <property type="entry name" value="DinB/YfiT-like putative metalloenzymes"/>
    <property type="match status" value="1"/>
</dbReference>
<gene>
    <name evidence="2" type="ORF">GCM10022255_013020</name>
</gene>
<evidence type="ECO:0000313" key="2">
    <source>
        <dbReference type="EMBL" id="GAA4245478.1"/>
    </source>
</evidence>
<dbReference type="InterPro" id="IPR034660">
    <property type="entry name" value="DinB/YfiT-like"/>
</dbReference>
<name>A0ABP8CZY8_9ACTN</name>
<dbReference type="Pfam" id="PF04978">
    <property type="entry name" value="MST"/>
    <property type="match status" value="1"/>
</dbReference>
<feature type="region of interest" description="Disordered" evidence="1">
    <location>
        <begin position="1"/>
        <end position="20"/>
    </location>
</feature>
<protein>
    <submittedName>
        <fullName evidence="2">DinB family protein</fullName>
    </submittedName>
</protein>
<dbReference type="EMBL" id="BAABAT010000002">
    <property type="protein sequence ID" value="GAA4245478.1"/>
    <property type="molecule type" value="Genomic_DNA"/>
</dbReference>
<evidence type="ECO:0000313" key="3">
    <source>
        <dbReference type="Proteomes" id="UP001500620"/>
    </source>
</evidence>
<dbReference type="Proteomes" id="UP001500620">
    <property type="component" value="Unassembled WGS sequence"/>
</dbReference>
<evidence type="ECO:0000256" key="1">
    <source>
        <dbReference type="SAM" id="MobiDB-lite"/>
    </source>
</evidence>
<dbReference type="Gene3D" id="1.20.120.450">
    <property type="entry name" value="dinb family like domain"/>
    <property type="match status" value="1"/>
</dbReference>
<sequence>MDTDTPAVSAADSRVRRPPTADERTTLVAFLGWHRETLRVKCAGLTAAQLADRVLSPSGLSLLGLVRHAAETERFWFRTVMAGEPFEGLYAGDGAFDVARADERTVDEAWAAWRREVEFGERFVDEARDLDVAGDEPGEGPVSLRWVLMHLLEEYARHNGHADLLRERLDGVVGL</sequence>
<dbReference type="InterPro" id="IPR007061">
    <property type="entry name" value="MST-like"/>
</dbReference>
<organism evidence="2 3">
    <name type="scientific">Dactylosporangium darangshiense</name>
    <dbReference type="NCBI Taxonomy" id="579108"/>
    <lineage>
        <taxon>Bacteria</taxon>
        <taxon>Bacillati</taxon>
        <taxon>Actinomycetota</taxon>
        <taxon>Actinomycetes</taxon>
        <taxon>Micromonosporales</taxon>
        <taxon>Micromonosporaceae</taxon>
        <taxon>Dactylosporangium</taxon>
    </lineage>
</organism>
<reference evidence="3" key="1">
    <citation type="journal article" date="2019" name="Int. J. Syst. Evol. Microbiol.">
        <title>The Global Catalogue of Microorganisms (GCM) 10K type strain sequencing project: providing services to taxonomists for standard genome sequencing and annotation.</title>
        <authorList>
            <consortium name="The Broad Institute Genomics Platform"/>
            <consortium name="The Broad Institute Genome Sequencing Center for Infectious Disease"/>
            <person name="Wu L."/>
            <person name="Ma J."/>
        </authorList>
    </citation>
    <scope>NUCLEOTIDE SEQUENCE [LARGE SCALE GENOMIC DNA]</scope>
    <source>
        <strain evidence="3">JCM 17441</strain>
    </source>
</reference>
<proteinExistence type="predicted"/>
<keyword evidence="3" id="KW-1185">Reference proteome</keyword>
<accession>A0ABP8CZY8</accession>
<comment type="caution">
    <text evidence="2">The sequence shown here is derived from an EMBL/GenBank/DDBJ whole genome shotgun (WGS) entry which is preliminary data.</text>
</comment>